<dbReference type="GO" id="GO:0022857">
    <property type="term" value="F:transmembrane transporter activity"/>
    <property type="evidence" value="ECO:0007669"/>
    <property type="project" value="UniProtKB-UniRule"/>
</dbReference>
<dbReference type="InterPro" id="IPR007387">
    <property type="entry name" value="TRAP_DctQ"/>
</dbReference>
<organism evidence="11 12">
    <name type="scientific">Trinickia violacea</name>
    <dbReference type="NCBI Taxonomy" id="2571746"/>
    <lineage>
        <taxon>Bacteria</taxon>
        <taxon>Pseudomonadati</taxon>
        <taxon>Pseudomonadota</taxon>
        <taxon>Betaproteobacteria</taxon>
        <taxon>Burkholderiales</taxon>
        <taxon>Burkholderiaceae</taxon>
        <taxon>Trinickia</taxon>
    </lineage>
</organism>
<gene>
    <name evidence="11" type="ORF">FAZ95_31615</name>
</gene>
<dbReference type="RefSeq" id="WP_137336356.1">
    <property type="nucleotide sequence ID" value="NZ_CP040078.1"/>
</dbReference>
<proteinExistence type="inferred from homology"/>
<feature type="domain" description="Tripartite ATP-independent periplasmic transporters DctQ component" evidence="10">
    <location>
        <begin position="26"/>
        <end position="154"/>
    </location>
</feature>
<evidence type="ECO:0000313" key="12">
    <source>
        <dbReference type="Proteomes" id="UP000298656"/>
    </source>
</evidence>
<dbReference type="GO" id="GO:0005886">
    <property type="term" value="C:plasma membrane"/>
    <property type="evidence" value="ECO:0007669"/>
    <property type="project" value="UniProtKB-SubCell"/>
</dbReference>
<evidence type="ECO:0000256" key="8">
    <source>
        <dbReference type="ARBA" id="ARBA00038436"/>
    </source>
</evidence>
<evidence type="ECO:0000256" key="7">
    <source>
        <dbReference type="ARBA" id="ARBA00023136"/>
    </source>
</evidence>
<dbReference type="PANTHER" id="PTHR35011:SF11">
    <property type="entry name" value="TRAP TRANSPORTER SMALL PERMEASE PROTEIN"/>
    <property type="match status" value="1"/>
</dbReference>
<keyword evidence="5 9" id="KW-0812">Transmembrane</keyword>
<evidence type="ECO:0000256" key="2">
    <source>
        <dbReference type="ARBA" id="ARBA00022448"/>
    </source>
</evidence>
<dbReference type="InterPro" id="IPR055348">
    <property type="entry name" value="DctQ"/>
</dbReference>
<evidence type="ECO:0000256" key="4">
    <source>
        <dbReference type="ARBA" id="ARBA00022519"/>
    </source>
</evidence>
<evidence type="ECO:0000256" key="9">
    <source>
        <dbReference type="RuleBase" id="RU369079"/>
    </source>
</evidence>
<evidence type="ECO:0000256" key="3">
    <source>
        <dbReference type="ARBA" id="ARBA00022475"/>
    </source>
</evidence>
<dbReference type="Pfam" id="PF04290">
    <property type="entry name" value="DctQ"/>
    <property type="match status" value="1"/>
</dbReference>
<accession>A0A4P8IYQ3</accession>
<feature type="transmembrane region" description="Helical" evidence="9">
    <location>
        <begin position="46"/>
        <end position="67"/>
    </location>
</feature>
<name>A0A4P8IYQ3_9BURK</name>
<dbReference type="OrthoDB" id="2085311at2"/>
<evidence type="ECO:0000256" key="5">
    <source>
        <dbReference type="ARBA" id="ARBA00022692"/>
    </source>
</evidence>
<sequence length="159" mass="17294">MNFVKQQNQIVARVVAVLASICLAVLCVLVMVGVVMRYVFDNAPDYVEPVGLLLVLVVAFMGAALKVRDGGHIGLDSLVSKLPPKGQVVLKAFQQLSMIAFAIAMCYGSKQMAMTTFDDQIPILGLPEAIRYLIPFVAGICTILFCIEHLLALIARKRT</sequence>
<feature type="transmembrane region" description="Helical" evidence="9">
    <location>
        <begin position="130"/>
        <end position="155"/>
    </location>
</feature>
<feature type="transmembrane region" description="Helical" evidence="9">
    <location>
        <begin position="12"/>
        <end position="40"/>
    </location>
</feature>
<dbReference type="EMBL" id="CP040078">
    <property type="protein sequence ID" value="QCP53586.1"/>
    <property type="molecule type" value="Genomic_DNA"/>
</dbReference>
<dbReference type="AlphaFoldDB" id="A0A4P8IYQ3"/>
<reference evidence="11 12" key="1">
    <citation type="submission" date="2019-05" db="EMBL/GenBank/DDBJ databases">
        <title>Burkholderia sp. DHOD12, isolated from subtropical forest soil.</title>
        <authorList>
            <person name="Gao Z.-H."/>
            <person name="Qiu L.-H."/>
        </authorList>
    </citation>
    <scope>NUCLEOTIDE SEQUENCE [LARGE SCALE GENOMIC DNA]</scope>
    <source>
        <strain evidence="11 12">DHOD12</strain>
    </source>
</reference>
<keyword evidence="4 9" id="KW-0997">Cell inner membrane</keyword>
<keyword evidence="7 9" id="KW-0472">Membrane</keyword>
<comment type="subcellular location">
    <subcellularLocation>
        <location evidence="1 9">Cell inner membrane</location>
        <topology evidence="1 9">Multi-pass membrane protein</topology>
    </subcellularLocation>
</comment>
<dbReference type="PANTHER" id="PTHR35011">
    <property type="entry name" value="2,3-DIKETO-L-GULONATE TRAP TRANSPORTER SMALL PERMEASE PROTEIN YIAM"/>
    <property type="match status" value="1"/>
</dbReference>
<evidence type="ECO:0000256" key="1">
    <source>
        <dbReference type="ARBA" id="ARBA00004429"/>
    </source>
</evidence>
<dbReference type="Proteomes" id="UP000298656">
    <property type="component" value="Chromosome 2"/>
</dbReference>
<comment type="function">
    <text evidence="9">Part of the tripartite ATP-independent periplasmic (TRAP) transport system.</text>
</comment>
<keyword evidence="12" id="KW-1185">Reference proteome</keyword>
<keyword evidence="3" id="KW-1003">Cell membrane</keyword>
<evidence type="ECO:0000313" key="11">
    <source>
        <dbReference type="EMBL" id="QCP53586.1"/>
    </source>
</evidence>
<keyword evidence="2 9" id="KW-0813">Transport</keyword>
<comment type="similarity">
    <text evidence="8 9">Belongs to the TRAP transporter small permease family.</text>
</comment>
<protein>
    <recommendedName>
        <fullName evidence="9">TRAP transporter small permease protein</fullName>
    </recommendedName>
</protein>
<comment type="subunit">
    <text evidence="9">The complex comprises the extracytoplasmic solute receptor protein and the two transmembrane proteins.</text>
</comment>
<evidence type="ECO:0000259" key="10">
    <source>
        <dbReference type="Pfam" id="PF04290"/>
    </source>
</evidence>
<dbReference type="GO" id="GO:0015740">
    <property type="term" value="P:C4-dicarboxylate transport"/>
    <property type="evidence" value="ECO:0007669"/>
    <property type="project" value="TreeGrafter"/>
</dbReference>
<evidence type="ECO:0000256" key="6">
    <source>
        <dbReference type="ARBA" id="ARBA00022989"/>
    </source>
</evidence>
<feature type="transmembrane region" description="Helical" evidence="9">
    <location>
        <begin position="88"/>
        <end position="110"/>
    </location>
</feature>
<keyword evidence="6 9" id="KW-1133">Transmembrane helix</keyword>
<dbReference type="KEGG" id="tvl:FAZ95_31615"/>